<feature type="compositionally biased region" description="Basic and acidic residues" evidence="1">
    <location>
        <begin position="12"/>
        <end position="30"/>
    </location>
</feature>
<evidence type="ECO:0000256" key="1">
    <source>
        <dbReference type="SAM" id="MobiDB-lite"/>
    </source>
</evidence>
<comment type="caution">
    <text evidence="2">The sequence shown here is derived from an EMBL/GenBank/DDBJ whole genome shotgun (WGS) entry which is preliminary data.</text>
</comment>
<dbReference type="GO" id="GO:0003676">
    <property type="term" value="F:nucleic acid binding"/>
    <property type="evidence" value="ECO:0007669"/>
    <property type="project" value="InterPro"/>
</dbReference>
<dbReference type="EMBL" id="JAEIOS010000013">
    <property type="protein sequence ID" value="MBI8989873.1"/>
    <property type="molecule type" value="Genomic_DNA"/>
</dbReference>
<keyword evidence="3" id="KW-1185">Reference proteome</keyword>
<dbReference type="Gene3D" id="3.30.420.10">
    <property type="entry name" value="Ribonuclease H-like superfamily/Ribonuclease H"/>
    <property type="match status" value="1"/>
</dbReference>
<dbReference type="Proteomes" id="UP000645966">
    <property type="component" value="Unassembled WGS sequence"/>
</dbReference>
<dbReference type="SUPFAM" id="SSF53098">
    <property type="entry name" value="Ribonuclease H-like"/>
    <property type="match status" value="1"/>
</dbReference>
<feature type="compositionally biased region" description="Basic residues" evidence="1">
    <location>
        <begin position="146"/>
        <end position="160"/>
    </location>
</feature>
<proteinExistence type="predicted"/>
<accession>A0A934MBD9</accession>
<name>A0A934MBD9_9CORY</name>
<protein>
    <submittedName>
        <fullName evidence="2">DNA polymerase III subunit epsilon</fullName>
    </submittedName>
</protein>
<gene>
    <name evidence="2" type="ORF">JDV75_08910</name>
</gene>
<feature type="region of interest" description="Disordered" evidence="1">
    <location>
        <begin position="140"/>
        <end position="161"/>
    </location>
</feature>
<reference evidence="2" key="1">
    <citation type="submission" date="2020-12" db="EMBL/GenBank/DDBJ databases">
        <title>Genome public.</title>
        <authorList>
            <person name="Sun Q."/>
        </authorList>
    </citation>
    <scope>NUCLEOTIDE SEQUENCE</scope>
    <source>
        <strain evidence="2">CCM 8863</strain>
    </source>
</reference>
<dbReference type="InterPro" id="IPR036397">
    <property type="entry name" value="RNaseH_sf"/>
</dbReference>
<dbReference type="AlphaFoldDB" id="A0A934MBD9"/>
<organism evidence="2 3">
    <name type="scientific">Corynebacterium meridianum</name>
    <dbReference type="NCBI Taxonomy" id="2765363"/>
    <lineage>
        <taxon>Bacteria</taxon>
        <taxon>Bacillati</taxon>
        <taxon>Actinomycetota</taxon>
        <taxon>Actinomycetes</taxon>
        <taxon>Mycobacteriales</taxon>
        <taxon>Corynebacteriaceae</taxon>
        <taxon>Corynebacterium</taxon>
    </lineage>
</organism>
<feature type="region of interest" description="Disordered" evidence="1">
    <location>
        <begin position="1"/>
        <end position="30"/>
    </location>
</feature>
<sequence>MTTTRPETPDSSDERSGGNRDRAQRQRDRAAEISAAPYVVAAIQSTGIHPSTARLVAIDLVTYTSAGEEVDTYHAVLDPGTDPGPLHLHGLSPAEIDAGQRFDNILRSVTRLIDGRTLLVHNAPRVWGFIVSESRRAIRSNTNRTNRGRRARGRKRRPGHVPKPVAIIDTLATARRRSIRLDDTRIRGVARTLGLDAPTPVASVERADVRESEHTRTDTRLIAQFFFDAYGGPAALDEGSPFARLDPGNLHGDRFGLQRSHLRVDAADAERRFANPGPWQRGRPLTEGMEIVVSPEIAADPDEIIAAAVGANLNYSEKLTRATSLVVCNQTVELSGKAMHAARKGIPLISDSAFLEIVAGDIVPGTRG</sequence>
<evidence type="ECO:0000313" key="2">
    <source>
        <dbReference type="EMBL" id="MBI8989873.1"/>
    </source>
</evidence>
<dbReference type="InterPro" id="IPR012337">
    <property type="entry name" value="RNaseH-like_sf"/>
</dbReference>
<evidence type="ECO:0000313" key="3">
    <source>
        <dbReference type="Proteomes" id="UP000645966"/>
    </source>
</evidence>